<comment type="similarity">
    <text evidence="1">Belongs to the MurCDEF family. MurE subfamily.</text>
</comment>
<dbReference type="UniPathway" id="UPA00219"/>
<sequence>MLSDILYKIKKLIPEKVFTSLQPIYHYFLSLFGALIYFFPSRKIFIVGITGTKGKTSTAELVNAMLEEAGFKTALLGTLRFKIGETSEMNKQKMTMPGRFFVQQFLRKAVKEKCDYAIVEMTSQGVLQYRHKFIQLNALIFTNLSPEHIESHGSYEKYVQAKLEIVKALEKSGDKKKIIIVNEDDKEAPKFLNNSIEEKRTYSIDEGSPFELQKNGMTMTFGKEKINAHLSGKFNIYNILAAATFARTQNISEKTIKNAVEKFRGIRGRVEKIEEGQDYTIIVDYAHTADSLEKLYEAFPDSKKICVLGNTGGGRDRWKRPVMAGVADKHCDYIILTDEDPYDEDPREIVREMEEGIQNKEYEVIMDRRKAIHKALSVAKTGDTVLITGKGTDPYIMKANNVKLDWDDAEVAREEFHKIKESVY</sequence>
<dbReference type="SUPFAM" id="SSF53244">
    <property type="entry name" value="MurD-like peptide ligases, peptide-binding domain"/>
    <property type="match status" value="1"/>
</dbReference>
<dbReference type="Gene3D" id="3.40.1190.10">
    <property type="entry name" value="Mur-like, catalytic domain"/>
    <property type="match status" value="1"/>
</dbReference>
<dbReference type="PANTHER" id="PTHR23135">
    <property type="entry name" value="MUR LIGASE FAMILY MEMBER"/>
    <property type="match status" value="1"/>
</dbReference>
<dbReference type="InterPro" id="IPR036615">
    <property type="entry name" value="Mur_ligase_C_dom_sf"/>
</dbReference>
<dbReference type="GO" id="GO:0009252">
    <property type="term" value="P:peptidoglycan biosynthetic process"/>
    <property type="evidence" value="ECO:0007669"/>
    <property type="project" value="UniProtKB-UniPathway"/>
</dbReference>
<dbReference type="InterPro" id="IPR013221">
    <property type="entry name" value="Mur_ligase_cen"/>
</dbReference>
<evidence type="ECO:0000256" key="1">
    <source>
        <dbReference type="ARBA" id="ARBA00005898"/>
    </source>
</evidence>
<keyword evidence="2" id="KW-0132">Cell division</keyword>
<evidence type="ECO:0000313" key="7">
    <source>
        <dbReference type="Proteomes" id="UP000186670"/>
    </source>
</evidence>
<evidence type="ECO:0008006" key="8">
    <source>
        <dbReference type="Google" id="ProtNLM"/>
    </source>
</evidence>
<feature type="domain" description="Mur ligase central" evidence="5">
    <location>
        <begin position="49"/>
        <end position="244"/>
    </location>
</feature>
<dbReference type="InterPro" id="IPR004101">
    <property type="entry name" value="Mur_ligase_C"/>
</dbReference>
<protein>
    <recommendedName>
        <fullName evidence="8">UDP-N-acetylmuramoyl-L-alanyl-D-glutamate--2, 6-diaminopimelate ligase</fullName>
    </recommendedName>
</protein>
<keyword evidence="2" id="KW-0961">Cell wall biogenesis/degradation</keyword>
<comment type="pathway">
    <text evidence="2">Cell wall biogenesis; peptidoglycan biosynthesis.</text>
</comment>
<accession>A0A1F5EL09</accession>
<feature type="transmembrane region" description="Helical" evidence="3">
    <location>
        <begin position="24"/>
        <end position="40"/>
    </location>
</feature>
<evidence type="ECO:0000256" key="2">
    <source>
        <dbReference type="RuleBase" id="RU004135"/>
    </source>
</evidence>
<gene>
    <name evidence="6" type="ORF">A2811_02375</name>
</gene>
<reference evidence="6 7" key="1">
    <citation type="journal article" date="2016" name="Nat. Commun.">
        <title>Thousands of microbial genomes shed light on interconnected biogeochemical processes in an aquifer system.</title>
        <authorList>
            <person name="Anantharaman K."/>
            <person name="Brown C.T."/>
            <person name="Hug L.A."/>
            <person name="Sharon I."/>
            <person name="Castelle C.J."/>
            <person name="Probst A.J."/>
            <person name="Thomas B.C."/>
            <person name="Singh A."/>
            <person name="Wilkins M.J."/>
            <person name="Karaoz U."/>
            <person name="Brodie E.L."/>
            <person name="Williams K.H."/>
            <person name="Hubbard S.S."/>
            <person name="Banfield J.F."/>
        </authorList>
    </citation>
    <scope>NUCLEOTIDE SEQUENCE [LARGE SCALE GENOMIC DNA]</scope>
</reference>
<evidence type="ECO:0000256" key="3">
    <source>
        <dbReference type="SAM" id="Phobius"/>
    </source>
</evidence>
<evidence type="ECO:0000259" key="4">
    <source>
        <dbReference type="Pfam" id="PF02875"/>
    </source>
</evidence>
<dbReference type="GO" id="GO:0005737">
    <property type="term" value="C:cytoplasm"/>
    <property type="evidence" value="ECO:0007669"/>
    <property type="project" value="UniProtKB-SubCell"/>
</dbReference>
<evidence type="ECO:0000313" key="6">
    <source>
        <dbReference type="EMBL" id="OGD68071.1"/>
    </source>
</evidence>
<dbReference type="EMBL" id="MEZZ01000041">
    <property type="protein sequence ID" value="OGD68071.1"/>
    <property type="molecule type" value="Genomic_DNA"/>
</dbReference>
<feature type="domain" description="Mur ligase C-terminal" evidence="4">
    <location>
        <begin position="268"/>
        <end position="391"/>
    </location>
</feature>
<evidence type="ECO:0000259" key="5">
    <source>
        <dbReference type="Pfam" id="PF08245"/>
    </source>
</evidence>
<proteinExistence type="inferred from homology"/>
<dbReference type="AlphaFoldDB" id="A0A1F5EL09"/>
<dbReference type="InterPro" id="IPR005761">
    <property type="entry name" value="UDP-N-AcMur-Glu-dNH2Pim_ligase"/>
</dbReference>
<keyword evidence="2" id="KW-0133">Cell shape</keyword>
<comment type="subcellular location">
    <subcellularLocation>
        <location evidence="2">Cytoplasm</location>
    </subcellularLocation>
</comment>
<keyword evidence="3" id="KW-1133">Transmembrane helix</keyword>
<dbReference type="InterPro" id="IPR036565">
    <property type="entry name" value="Mur-like_cat_sf"/>
</dbReference>
<name>A0A1F5EL09_9BACT</name>
<organism evidence="6 7">
    <name type="scientific">Candidatus Campbellbacteria bacterium RIFCSPHIGHO2_01_FULL_34_10</name>
    <dbReference type="NCBI Taxonomy" id="1797577"/>
    <lineage>
        <taxon>Bacteria</taxon>
        <taxon>Candidatus Campbelliibacteriota</taxon>
    </lineage>
</organism>
<dbReference type="SUPFAM" id="SSF53623">
    <property type="entry name" value="MurD-like peptide ligases, catalytic domain"/>
    <property type="match status" value="1"/>
</dbReference>
<keyword evidence="2" id="KW-0573">Peptidoglycan synthesis</keyword>
<dbReference type="GO" id="GO:0051301">
    <property type="term" value="P:cell division"/>
    <property type="evidence" value="ECO:0007669"/>
    <property type="project" value="UniProtKB-KW"/>
</dbReference>
<dbReference type="Pfam" id="PF08245">
    <property type="entry name" value="Mur_ligase_M"/>
    <property type="match status" value="1"/>
</dbReference>
<dbReference type="PANTHER" id="PTHR23135:SF4">
    <property type="entry name" value="UDP-N-ACETYLMURAMOYL-L-ALANYL-D-GLUTAMATE--2,6-DIAMINOPIMELATE LIGASE MURE HOMOLOG, CHLOROPLASTIC"/>
    <property type="match status" value="1"/>
</dbReference>
<dbReference type="Gene3D" id="3.90.190.20">
    <property type="entry name" value="Mur ligase, C-terminal domain"/>
    <property type="match status" value="1"/>
</dbReference>
<keyword evidence="3" id="KW-0812">Transmembrane</keyword>
<comment type="caution">
    <text evidence="6">The sequence shown here is derived from an EMBL/GenBank/DDBJ whole genome shotgun (WGS) entry which is preliminary data.</text>
</comment>
<dbReference type="Pfam" id="PF02875">
    <property type="entry name" value="Mur_ligase_C"/>
    <property type="match status" value="1"/>
</dbReference>
<dbReference type="GO" id="GO:0008360">
    <property type="term" value="P:regulation of cell shape"/>
    <property type="evidence" value="ECO:0007669"/>
    <property type="project" value="UniProtKB-KW"/>
</dbReference>
<keyword evidence="2" id="KW-0131">Cell cycle</keyword>
<keyword evidence="3" id="KW-0472">Membrane</keyword>
<dbReference type="Proteomes" id="UP000186670">
    <property type="component" value="Unassembled WGS sequence"/>
</dbReference>
<dbReference type="NCBIfam" id="TIGR01085">
    <property type="entry name" value="murE"/>
    <property type="match status" value="1"/>
</dbReference>
<dbReference type="GO" id="GO:0005524">
    <property type="term" value="F:ATP binding"/>
    <property type="evidence" value="ECO:0007669"/>
    <property type="project" value="InterPro"/>
</dbReference>
<dbReference type="GO" id="GO:0016881">
    <property type="term" value="F:acid-amino acid ligase activity"/>
    <property type="evidence" value="ECO:0007669"/>
    <property type="project" value="InterPro"/>
</dbReference>
<dbReference type="GO" id="GO:0071555">
    <property type="term" value="P:cell wall organization"/>
    <property type="evidence" value="ECO:0007669"/>
    <property type="project" value="UniProtKB-KW"/>
</dbReference>